<dbReference type="Gene3D" id="3.30.420.10">
    <property type="entry name" value="Ribonuclease H-like superfamily/Ribonuclease H"/>
    <property type="match status" value="1"/>
</dbReference>
<proteinExistence type="predicted"/>
<feature type="region of interest" description="Disordered" evidence="1">
    <location>
        <begin position="759"/>
        <end position="787"/>
    </location>
</feature>
<dbReference type="Pfam" id="PF13358">
    <property type="entry name" value="DDE_3"/>
    <property type="match status" value="1"/>
</dbReference>
<name>A0ABY6KMP7_9ARAC</name>
<feature type="region of interest" description="Disordered" evidence="1">
    <location>
        <begin position="435"/>
        <end position="513"/>
    </location>
</feature>
<evidence type="ECO:0000259" key="2">
    <source>
        <dbReference type="Pfam" id="PF13358"/>
    </source>
</evidence>
<dbReference type="EMBL" id="CP092869">
    <property type="protein sequence ID" value="UYV69938.1"/>
    <property type="molecule type" value="Genomic_DNA"/>
</dbReference>
<feature type="region of interest" description="Disordered" evidence="1">
    <location>
        <begin position="261"/>
        <end position="327"/>
    </location>
</feature>
<feature type="compositionally biased region" description="Basic and acidic residues" evidence="1">
    <location>
        <begin position="453"/>
        <end position="474"/>
    </location>
</feature>
<gene>
    <name evidence="3" type="ORF">LAZ67_7001269</name>
</gene>
<dbReference type="Proteomes" id="UP001235939">
    <property type="component" value="Chromosome 07"/>
</dbReference>
<evidence type="ECO:0000256" key="1">
    <source>
        <dbReference type="SAM" id="MobiDB-lite"/>
    </source>
</evidence>
<evidence type="ECO:0000313" key="3">
    <source>
        <dbReference type="EMBL" id="UYV69938.1"/>
    </source>
</evidence>
<reference evidence="3 4" key="1">
    <citation type="submission" date="2022-01" db="EMBL/GenBank/DDBJ databases">
        <title>A chromosomal length assembly of Cordylochernes scorpioides.</title>
        <authorList>
            <person name="Zeh D."/>
            <person name="Zeh J."/>
        </authorList>
    </citation>
    <scope>NUCLEOTIDE SEQUENCE [LARGE SCALE GENOMIC DNA]</scope>
    <source>
        <strain evidence="3">IN4F17</strain>
        <tissue evidence="3">Whole Body</tissue>
    </source>
</reference>
<protein>
    <submittedName>
        <fullName evidence="3">EVI5L</fullName>
    </submittedName>
</protein>
<feature type="domain" description="Tc1-like transposase DDE" evidence="2">
    <location>
        <begin position="595"/>
        <end position="744"/>
    </location>
</feature>
<feature type="compositionally biased region" description="Polar residues" evidence="1">
    <location>
        <begin position="435"/>
        <end position="452"/>
    </location>
</feature>
<evidence type="ECO:0000313" key="4">
    <source>
        <dbReference type="Proteomes" id="UP001235939"/>
    </source>
</evidence>
<feature type="compositionally biased region" description="Basic and acidic residues" evidence="1">
    <location>
        <begin position="487"/>
        <end position="499"/>
    </location>
</feature>
<keyword evidence="4" id="KW-1185">Reference proteome</keyword>
<dbReference type="InterPro" id="IPR038717">
    <property type="entry name" value="Tc1-like_DDE_dom"/>
</dbReference>
<feature type="compositionally biased region" description="Polar residues" evidence="1">
    <location>
        <begin position="762"/>
        <end position="771"/>
    </location>
</feature>
<sequence length="828" mass="94158">MATAKPVVASYSSASITRNANFPSKSHIITESLPHQSTNDEKIINVQNQRKRFTSEELKKFDENRRKTYEGRSNSIKATIQFKAIQDATAEEHLIGIADLIGFENIHSIGRINGQAIVSVANTELAESLLTKGFKVGNEVIYPSPLFRTSKKYILSGVLSFIQDKDIEKALEPYGHMISIRPIPFPTENPLLKHLSSLRREVVFKTKENASMPAVISINYMDQTFKIFIGEDVTCSGCRRHGHIRTRCPFDPEIREKVTRSFADALYPTSQPQTPKRPPTERDVPTAREIWTSSKKTHPATSPDRKSRPTPPGGGKATHSCSESDISTGTFSLREETSLRCEEWSMDSSQLQNELKECEKGDNPEVDKIIATIYRRANLSRQTKVLQQLEIYPDLETKISRHLKKWEDIKFKTFDDLDFDQRKAINDKRSQDITDSLVTKSRQDSGRQGTSKQVDHCLYRKMEQGREENPKEPMESDPDSESGENTFPKKENTLGRTEEIAPGQEDVTPPPPVSDVRGRLTTTLHQLSAVTGHRERWNRYDGSYEAQSFFTNYDAQADRAQLQCSTRLRKPANPLQAPLRATNTRASTWMTEWHRVVFSDESRFCLSSDSRRVRVWRRRGERSNPAAIVERPTVRQRGIMVWGAIAYDSRSPLLRIQGTMTAQRYVDDVLRPVTLPYLQGVPNALYQQDNARPHTARISQQALKDVQMLPWPPYSPDLSPIEHVWDIIGRRLHALPQPRSEDELWQMYNGHGVSRILESDTKSLSSLTSGGHSRRSSDTSQLTPDDDEDAWEAWGKLVADWDQSAVAKKNPTLLKSQLEDRVESSTKM</sequence>
<organism evidence="3 4">
    <name type="scientific">Cordylochernes scorpioides</name>
    <dbReference type="NCBI Taxonomy" id="51811"/>
    <lineage>
        <taxon>Eukaryota</taxon>
        <taxon>Metazoa</taxon>
        <taxon>Ecdysozoa</taxon>
        <taxon>Arthropoda</taxon>
        <taxon>Chelicerata</taxon>
        <taxon>Arachnida</taxon>
        <taxon>Pseudoscorpiones</taxon>
        <taxon>Cheliferoidea</taxon>
        <taxon>Chernetidae</taxon>
        <taxon>Cordylochernes</taxon>
    </lineage>
</organism>
<accession>A0ABY6KMP7</accession>
<dbReference type="InterPro" id="IPR036397">
    <property type="entry name" value="RNaseH_sf"/>
</dbReference>